<protein>
    <recommendedName>
        <fullName evidence="4">Fibronectin type-III domain-containing protein</fullName>
    </recommendedName>
</protein>
<dbReference type="Gene3D" id="2.60.40.10">
    <property type="entry name" value="Immunoglobulins"/>
    <property type="match status" value="2"/>
</dbReference>
<proteinExistence type="predicted"/>
<dbReference type="CDD" id="cd00063">
    <property type="entry name" value="FN3"/>
    <property type="match status" value="1"/>
</dbReference>
<dbReference type="InterPro" id="IPR003961">
    <property type="entry name" value="FN3_dom"/>
</dbReference>
<sequence>MAKKLIKIFLFSAGIFIIFLFVISNVAYALDSNCNGVDDDGDGQCDEDFVADTICDGDDTDSCREGFYQCPKQCGVAGVYCDDYTDSTVEDCYDCGIDSDCDGLSDRGDSDCASVGYCLDYPDTHGEVDSASCQMDQSNNYGSHCEGDNLVAVSVVSGICTCSNAPSCVARKTTYCTHGCEGSWPNAVCSGGGGGGTPAAPTWYTPNHKAATQTTSQIEWDWNSSDGANYYKIYKADETLIATGINVTEYTQTGLASANTQYGVKVKACNVDGCSGFSTTAYAYTSANSPTTKAPTNVTDTSITWNWQSGGKQSGYELRRENKTTLVKDTTKQLFQETGLAKCTSSTRYVGAYNGDYKTQTSVGDFVLQNTAMTAKTTGCNRLPIAGASAGGECDYSPEYAPGTSVSLETDNPSCPSSDTDGTIKKFEWDWTNNGSYDYSCCSSGCDRVITDDHCNTSHIYANAATANLRVTDDDGATATDTVNINICTIVCDDDGDCDDSNSLTKDTCLIDSNPCNNQCSYTPIISIKFWREILPKF</sequence>
<dbReference type="Proteomes" id="UP000231480">
    <property type="component" value="Unassembled WGS sequence"/>
</dbReference>
<dbReference type="InterPro" id="IPR013783">
    <property type="entry name" value="Ig-like_fold"/>
</dbReference>
<dbReference type="SUPFAM" id="SSF49265">
    <property type="entry name" value="Fibronectin type III"/>
    <property type="match status" value="1"/>
</dbReference>
<reference evidence="2 3" key="1">
    <citation type="submission" date="2017-09" db="EMBL/GenBank/DDBJ databases">
        <title>Depth-based differentiation of microbial function through sediment-hosted aquifers and enrichment of novel symbionts in the deep terrestrial subsurface.</title>
        <authorList>
            <person name="Probst A.J."/>
            <person name="Ladd B."/>
            <person name="Jarett J.K."/>
            <person name="Geller-Mcgrath D.E."/>
            <person name="Sieber C.M."/>
            <person name="Emerson J.B."/>
            <person name="Anantharaman K."/>
            <person name="Thomas B.C."/>
            <person name="Malmstrom R."/>
            <person name="Stieglmeier M."/>
            <person name="Klingl A."/>
            <person name="Woyke T."/>
            <person name="Ryan C.M."/>
            <person name="Banfield J.F."/>
        </authorList>
    </citation>
    <scope>NUCLEOTIDE SEQUENCE [LARGE SCALE GENOMIC DNA]</scope>
    <source>
        <strain evidence="2">CG23_combo_of_CG06-09_8_20_14_all_37_13</strain>
    </source>
</reference>
<dbReference type="EMBL" id="PCRH01000019">
    <property type="protein sequence ID" value="PIP17263.1"/>
    <property type="molecule type" value="Genomic_DNA"/>
</dbReference>
<name>A0A2G9YEW6_9BACT</name>
<evidence type="ECO:0000256" key="1">
    <source>
        <dbReference type="SAM" id="SignalP"/>
    </source>
</evidence>
<feature type="chain" id="PRO_5013769193" description="Fibronectin type-III domain-containing protein" evidence="1">
    <location>
        <begin position="30"/>
        <end position="538"/>
    </location>
</feature>
<evidence type="ECO:0000313" key="3">
    <source>
        <dbReference type="Proteomes" id="UP000231480"/>
    </source>
</evidence>
<comment type="caution">
    <text evidence="2">The sequence shown here is derived from an EMBL/GenBank/DDBJ whole genome shotgun (WGS) entry which is preliminary data.</text>
</comment>
<evidence type="ECO:0008006" key="4">
    <source>
        <dbReference type="Google" id="ProtNLM"/>
    </source>
</evidence>
<feature type="signal peptide" evidence="1">
    <location>
        <begin position="1"/>
        <end position="29"/>
    </location>
</feature>
<dbReference type="AlphaFoldDB" id="A0A2G9YEW6"/>
<organism evidence="2 3">
    <name type="scientific">Candidatus Portnoybacteria bacterium CG23_combo_of_CG06-09_8_20_14_all_37_13</name>
    <dbReference type="NCBI Taxonomy" id="1974819"/>
    <lineage>
        <taxon>Bacteria</taxon>
        <taxon>Candidatus Portnoyibacteriota</taxon>
    </lineage>
</organism>
<gene>
    <name evidence="2" type="ORF">COX44_00905</name>
</gene>
<keyword evidence="1" id="KW-0732">Signal</keyword>
<accession>A0A2G9YEW6</accession>
<dbReference type="InterPro" id="IPR036116">
    <property type="entry name" value="FN3_sf"/>
</dbReference>
<evidence type="ECO:0000313" key="2">
    <source>
        <dbReference type="EMBL" id="PIP17263.1"/>
    </source>
</evidence>